<dbReference type="InterPro" id="IPR009003">
    <property type="entry name" value="Peptidase_S1_PA"/>
</dbReference>
<feature type="transmembrane region" description="Helical" evidence="1">
    <location>
        <begin position="9"/>
        <end position="30"/>
    </location>
</feature>
<dbReference type="AlphaFoldDB" id="A0A1F8F9T5"/>
<organism evidence="2 3">
    <name type="scientific">Candidatus Yanofskybacteria bacterium RIFCSPHIGHO2_02_FULL_39_10</name>
    <dbReference type="NCBI Taxonomy" id="1802674"/>
    <lineage>
        <taxon>Bacteria</taxon>
        <taxon>Candidatus Yanofskyibacteriota</taxon>
    </lineage>
</organism>
<accession>A0A1F8F9T5</accession>
<evidence type="ECO:0000256" key="1">
    <source>
        <dbReference type="SAM" id="Phobius"/>
    </source>
</evidence>
<comment type="caution">
    <text evidence="2">The sequence shown here is derived from an EMBL/GenBank/DDBJ whole genome shotgun (WGS) entry which is preliminary data.</text>
</comment>
<evidence type="ECO:0000313" key="3">
    <source>
        <dbReference type="Proteomes" id="UP000178908"/>
    </source>
</evidence>
<evidence type="ECO:0000313" key="2">
    <source>
        <dbReference type="EMBL" id="OGN09897.1"/>
    </source>
</evidence>
<proteinExistence type="predicted"/>
<gene>
    <name evidence="2" type="ORF">A3C61_01420</name>
</gene>
<dbReference type="Proteomes" id="UP000178908">
    <property type="component" value="Unassembled WGS sequence"/>
</dbReference>
<evidence type="ECO:0008006" key="4">
    <source>
        <dbReference type="Google" id="ProtNLM"/>
    </source>
</evidence>
<dbReference type="EMBL" id="MGJO01000009">
    <property type="protein sequence ID" value="OGN09897.1"/>
    <property type="molecule type" value="Genomic_DNA"/>
</dbReference>
<dbReference type="Gene3D" id="2.40.10.10">
    <property type="entry name" value="Trypsin-like serine proteases"/>
    <property type="match status" value="2"/>
</dbReference>
<dbReference type="InterPro" id="IPR043504">
    <property type="entry name" value="Peptidase_S1_PA_chymotrypsin"/>
</dbReference>
<keyword evidence="1" id="KW-0812">Transmembrane</keyword>
<keyword evidence="1" id="KW-0472">Membrane</keyword>
<dbReference type="SUPFAM" id="SSF50494">
    <property type="entry name" value="Trypsin-like serine proteases"/>
    <property type="match status" value="1"/>
</dbReference>
<reference evidence="2 3" key="1">
    <citation type="journal article" date="2016" name="Nat. Commun.">
        <title>Thousands of microbial genomes shed light on interconnected biogeochemical processes in an aquifer system.</title>
        <authorList>
            <person name="Anantharaman K."/>
            <person name="Brown C.T."/>
            <person name="Hug L.A."/>
            <person name="Sharon I."/>
            <person name="Castelle C.J."/>
            <person name="Probst A.J."/>
            <person name="Thomas B.C."/>
            <person name="Singh A."/>
            <person name="Wilkins M.J."/>
            <person name="Karaoz U."/>
            <person name="Brodie E.L."/>
            <person name="Williams K.H."/>
            <person name="Hubbard S.S."/>
            <person name="Banfield J.F."/>
        </authorList>
    </citation>
    <scope>NUCLEOTIDE SEQUENCE [LARGE SCALE GENOMIC DNA]</scope>
</reference>
<name>A0A1F8F9T5_9BACT</name>
<keyword evidence="1" id="KW-1133">Transmembrane helix</keyword>
<sequence>MRFNTLKNFIVGLSGGILGVFLFLLIVFSYPDNKLGAYILSQFNINDSQSIENQKLAPTILPSLAPDFWESLSDNASLSSVAVQVFKENRLIKSGTGIILSSDGLIIIPADLTYSGGIYQILYEDKIMKGFVVLFDMQKNLAIIKIMSSEPNLNVSDLNVNFEYQSGQDVLITGKLSDFSKPVTVSQRGIVSYISGNRIVLDTFANTLLLGAKVLNSRGELIGMLYIRGGKSYVISSKDIDNFFKEYLKQTPQ</sequence>
<protein>
    <recommendedName>
        <fullName evidence="4">Serine protease</fullName>
    </recommendedName>
</protein>